<evidence type="ECO:0000259" key="1">
    <source>
        <dbReference type="Pfam" id="PF07833"/>
    </source>
</evidence>
<evidence type="ECO:0000313" key="2">
    <source>
        <dbReference type="EMBL" id="ASR48761.1"/>
    </source>
</evidence>
<reference evidence="2 3" key="1">
    <citation type="submission" date="2017-03" db="EMBL/GenBank/DDBJ databases">
        <title>Complete genome sequence of Paenibacillus Kribbensis producing bioflocculants.</title>
        <authorList>
            <person name="Lee H.-G."/>
            <person name="Oh H.-M."/>
        </authorList>
    </citation>
    <scope>NUCLEOTIDE SEQUENCE [LARGE SCALE GENOMIC DNA]</scope>
    <source>
        <strain evidence="2 3">AM49</strain>
    </source>
</reference>
<dbReference type="KEGG" id="pkb:B4V02_19710"/>
<evidence type="ECO:0000313" key="3">
    <source>
        <dbReference type="Proteomes" id="UP000214666"/>
    </source>
</evidence>
<dbReference type="InterPro" id="IPR036582">
    <property type="entry name" value="Mao_N_sf"/>
</dbReference>
<sequence length="44" mass="5065">MKLSTSCWVVVPLRFISEAFKAEVDWKPERNTVIIRSAGQVKML</sequence>
<proteinExistence type="predicted"/>
<name>A0A222WSQ4_9BACL</name>
<keyword evidence="3" id="KW-1185">Reference proteome</keyword>
<dbReference type="InterPro" id="IPR012854">
    <property type="entry name" value="Cu_amine_oxidase-like_N"/>
</dbReference>
<dbReference type="AlphaFoldDB" id="A0A222WSQ4"/>
<dbReference type="EMBL" id="CP020028">
    <property type="protein sequence ID" value="ASR48761.1"/>
    <property type="molecule type" value="Genomic_DNA"/>
</dbReference>
<dbReference type="Gene3D" id="3.30.457.10">
    <property type="entry name" value="Copper amine oxidase-like, N-terminal domain"/>
    <property type="match status" value="1"/>
</dbReference>
<dbReference type="Pfam" id="PF07833">
    <property type="entry name" value="Cu_amine_oxidN1"/>
    <property type="match status" value="1"/>
</dbReference>
<gene>
    <name evidence="2" type="ORF">B4V02_19710</name>
</gene>
<accession>A0A222WSQ4</accession>
<feature type="domain" description="Copper amine oxidase-like N-terminal" evidence="1">
    <location>
        <begin position="10"/>
        <end position="35"/>
    </location>
</feature>
<organism evidence="2 3">
    <name type="scientific">Paenibacillus kribbensis</name>
    <dbReference type="NCBI Taxonomy" id="172713"/>
    <lineage>
        <taxon>Bacteria</taxon>
        <taxon>Bacillati</taxon>
        <taxon>Bacillota</taxon>
        <taxon>Bacilli</taxon>
        <taxon>Bacillales</taxon>
        <taxon>Paenibacillaceae</taxon>
        <taxon>Paenibacillus</taxon>
    </lineage>
</organism>
<dbReference type="SUPFAM" id="SSF55383">
    <property type="entry name" value="Copper amine oxidase, domain N"/>
    <property type="match status" value="1"/>
</dbReference>
<protein>
    <recommendedName>
        <fullName evidence="1">Copper amine oxidase-like N-terminal domain-containing protein</fullName>
    </recommendedName>
</protein>
<dbReference type="Proteomes" id="UP000214666">
    <property type="component" value="Chromosome"/>
</dbReference>